<evidence type="ECO:0000313" key="3">
    <source>
        <dbReference type="Proteomes" id="UP000728185"/>
    </source>
</evidence>
<feature type="region of interest" description="Disordered" evidence="1">
    <location>
        <begin position="843"/>
        <end position="878"/>
    </location>
</feature>
<dbReference type="AlphaFoldDB" id="A0A8E0RXU1"/>
<feature type="region of interest" description="Disordered" evidence="1">
    <location>
        <begin position="769"/>
        <end position="823"/>
    </location>
</feature>
<feature type="compositionally biased region" description="Basic and acidic residues" evidence="1">
    <location>
        <begin position="672"/>
        <end position="681"/>
    </location>
</feature>
<feature type="compositionally biased region" description="Basic and acidic residues" evidence="1">
    <location>
        <begin position="858"/>
        <end position="869"/>
    </location>
</feature>
<gene>
    <name evidence="2" type="ORF">FBUS_06488</name>
</gene>
<feature type="compositionally biased region" description="Polar residues" evidence="1">
    <location>
        <begin position="492"/>
        <end position="508"/>
    </location>
</feature>
<keyword evidence="3" id="KW-1185">Reference proteome</keyword>
<dbReference type="Proteomes" id="UP000728185">
    <property type="component" value="Unassembled WGS sequence"/>
</dbReference>
<dbReference type="OrthoDB" id="10299909at2759"/>
<protein>
    <submittedName>
        <fullName evidence="2">Uncharacterized protein</fullName>
    </submittedName>
</protein>
<feature type="region of interest" description="Disordered" evidence="1">
    <location>
        <begin position="1036"/>
        <end position="1056"/>
    </location>
</feature>
<reference evidence="2" key="1">
    <citation type="submission" date="2019-05" db="EMBL/GenBank/DDBJ databases">
        <title>Annotation for the trematode Fasciolopsis buski.</title>
        <authorList>
            <person name="Choi Y.-J."/>
        </authorList>
    </citation>
    <scope>NUCLEOTIDE SEQUENCE</scope>
    <source>
        <strain evidence="2">HT</strain>
        <tissue evidence="2">Whole worm</tissue>
    </source>
</reference>
<dbReference type="EMBL" id="LUCM01004606">
    <property type="protein sequence ID" value="KAA0194117.1"/>
    <property type="molecule type" value="Genomic_DNA"/>
</dbReference>
<feature type="region of interest" description="Disordered" evidence="1">
    <location>
        <begin position="414"/>
        <end position="457"/>
    </location>
</feature>
<comment type="caution">
    <text evidence="2">The sequence shown here is derived from an EMBL/GenBank/DDBJ whole genome shotgun (WGS) entry which is preliminary data.</text>
</comment>
<evidence type="ECO:0000313" key="2">
    <source>
        <dbReference type="EMBL" id="KAA0194117.1"/>
    </source>
</evidence>
<feature type="compositionally biased region" description="Low complexity" evidence="1">
    <location>
        <begin position="537"/>
        <end position="548"/>
    </location>
</feature>
<sequence length="1251" mass="138203">MEENENQADQANKELAESKTSNRTRHSHTYNEGRARLTVESQLDFLEKVIVTNDTIIAWPIRCSDPSAIMEENDGGHKIAEGADDTGLQLPANVMTEEETNDETNHPNVSVEVKFDGIAMQHPTSCRALDIQARVQITQKFSPGRSTQSGTNDISSTEQKNAVPEVDNVMDTTNGGTRSASPIHSFKSRLAFCSSTDPNISGSVTIQGQISPDGRLLITPEGITTDIGNRLVSQSGPHKERTEVITNSDQAELKSLEPGKVSNIFCLPKSVSCVGSDSKYEVQVQEGCTYDQNPEAALEVHLSRTLEIHATNQTDDTEHVNDKPIMGTEEVQQLASPDQTEKEPLGLSIEQADGSRLNERMEVKQLEVETDIPQDNVSPACVPEPQTEVADQYADNAENTALASETVNVLDQEHGRDAEEDKVGSRVSVSSNPEGPENVGMSENVQPTTEDRENEGIEQTEVSGIANCPEKLDGVENVDNIQVVEQRETAERQNVPSTEVDNGPNQVGNLPESDQPGEGVTSVVEPEKLPPPEATAMEMEQSVEQQVGEGEEGIPKSLVLGATEQGEEGWAPTNTQEPQEMEKAEQREEGKILPEESQNKELEPPRPDEERPNETLEEGGTENRESEPPAPDAEIPNNAPGDGEDDLNMAPQEKLDLQETKPAAIQRLSELSGERPSKEPLDELNNLEASPALQTPEVPAFGEPENPPPNPPEGKTMRDAEVSTTLDVLAALGPDSDGVDSESSHSLQHFRYRHRRFYRGTGVVSEHATPTFSRHYEKGQDKALSRTSGALMPPASQPNSPTKAVHSDGQSSDTQTSTDSSEYHRMTLNLLSTLTTTAELLKTQLKRQSNSRARKRTRDGSARNEKPSEEMGAVNAQNASCAEPEDWVKLSPHVHRENYVQINNDSNKRQIRHYSCCASKDLIQLNCNYEQYKSFTRGQEKGCVTPNVRKSENVHLKACCHQLLGPQHLPQPCIPKTSELPYIHPNHFSKQPNKKNKSSTKVHDFGDARLTQFLHEAVEEEEIPMVPNELNVSPISQTHIPVPGKSPTVDVRSKGSECNEQWNLRDKMEQLEKSQSLKGENKHTKSCSYLCSSSQDVSTDCSSQSENSSHLDNQCIVQCHQFGNEKCHKEIVRTMRCSPTRYEAASTNNVSSAYFKGKVLNRNNKEIRNTYCPNLHHEFSHKQSNLNIPRFSYRRSIAGKVVPKTTGQFQSNYLESEYEDLATSDGTVSEEHCSIFSETTTESQSVLTKCK</sequence>
<feature type="region of interest" description="Disordered" evidence="1">
    <location>
        <begin position="1"/>
        <end position="31"/>
    </location>
</feature>
<feature type="region of interest" description="Disordered" evidence="1">
    <location>
        <begin position="487"/>
        <end position="723"/>
    </location>
</feature>
<name>A0A8E0RXU1_9TREM</name>
<feature type="compositionally biased region" description="Basic and acidic residues" evidence="1">
    <location>
        <begin position="580"/>
        <end position="614"/>
    </location>
</feature>
<proteinExistence type="predicted"/>
<accession>A0A8E0RXU1</accession>
<feature type="compositionally biased region" description="Low complexity" evidence="1">
    <location>
        <begin position="807"/>
        <end position="820"/>
    </location>
</feature>
<feature type="compositionally biased region" description="Basic and acidic residues" evidence="1">
    <location>
        <begin position="774"/>
        <end position="784"/>
    </location>
</feature>
<organism evidence="2 3">
    <name type="scientific">Fasciolopsis buskii</name>
    <dbReference type="NCBI Taxonomy" id="27845"/>
    <lineage>
        <taxon>Eukaryota</taxon>
        <taxon>Metazoa</taxon>
        <taxon>Spiralia</taxon>
        <taxon>Lophotrochozoa</taxon>
        <taxon>Platyhelminthes</taxon>
        <taxon>Trematoda</taxon>
        <taxon>Digenea</taxon>
        <taxon>Plagiorchiida</taxon>
        <taxon>Echinostomata</taxon>
        <taxon>Echinostomatoidea</taxon>
        <taxon>Fasciolidae</taxon>
        <taxon>Fasciolopsis</taxon>
    </lineage>
</organism>
<evidence type="ECO:0000256" key="1">
    <source>
        <dbReference type="SAM" id="MobiDB-lite"/>
    </source>
</evidence>
<feature type="compositionally biased region" description="Basic and acidic residues" evidence="1">
    <location>
        <begin position="414"/>
        <end position="424"/>
    </location>
</feature>